<feature type="transmembrane region" description="Helical" evidence="6">
    <location>
        <begin position="266"/>
        <end position="287"/>
    </location>
</feature>
<evidence type="ECO:0000256" key="3">
    <source>
        <dbReference type="ARBA" id="ARBA00022692"/>
    </source>
</evidence>
<feature type="domain" description="Membrane transport protein MMPL" evidence="7">
    <location>
        <begin position="460"/>
        <end position="672"/>
    </location>
</feature>
<keyword evidence="3 6" id="KW-0812">Transmembrane</keyword>
<organism evidence="8 9">
    <name type="scientific">Sharpea azabuensis</name>
    <dbReference type="NCBI Taxonomy" id="322505"/>
    <lineage>
        <taxon>Bacteria</taxon>
        <taxon>Bacillati</taxon>
        <taxon>Bacillota</taxon>
        <taxon>Erysipelotrichia</taxon>
        <taxon>Erysipelotrichales</taxon>
        <taxon>Coprobacillaceae</taxon>
        <taxon>Sharpea</taxon>
    </lineage>
</organism>
<proteinExistence type="predicted"/>
<evidence type="ECO:0000256" key="1">
    <source>
        <dbReference type="ARBA" id="ARBA00004651"/>
    </source>
</evidence>
<dbReference type="STRING" id="322505.SAMN04487836_10394"/>
<feature type="transmembrane region" description="Helical" evidence="6">
    <location>
        <begin position="351"/>
        <end position="368"/>
    </location>
</feature>
<gene>
    <name evidence="8" type="ORF">SAMN04487834_10913</name>
</gene>
<dbReference type="InterPro" id="IPR050545">
    <property type="entry name" value="Mycobact_MmpL"/>
</dbReference>
<keyword evidence="2" id="KW-1003">Cell membrane</keyword>
<evidence type="ECO:0000313" key="8">
    <source>
        <dbReference type="EMBL" id="SEJ27880.1"/>
    </source>
</evidence>
<feature type="transmembrane region" description="Helical" evidence="6">
    <location>
        <begin position="199"/>
        <end position="218"/>
    </location>
</feature>
<evidence type="ECO:0000256" key="4">
    <source>
        <dbReference type="ARBA" id="ARBA00022989"/>
    </source>
</evidence>
<feature type="transmembrane region" description="Helical" evidence="6">
    <location>
        <begin position="570"/>
        <end position="590"/>
    </location>
</feature>
<dbReference type="AlphaFoldDB" id="A0A1H6XSN6"/>
<dbReference type="Pfam" id="PF03176">
    <property type="entry name" value="MMPL"/>
    <property type="match status" value="2"/>
</dbReference>
<evidence type="ECO:0000256" key="5">
    <source>
        <dbReference type="ARBA" id="ARBA00023136"/>
    </source>
</evidence>
<reference evidence="9" key="1">
    <citation type="submission" date="2016-10" db="EMBL/GenBank/DDBJ databases">
        <authorList>
            <person name="Varghese N."/>
        </authorList>
    </citation>
    <scope>NUCLEOTIDE SEQUENCE [LARGE SCALE GENOMIC DNA]</scope>
    <source>
        <strain evidence="9">DSM 20406</strain>
    </source>
</reference>
<dbReference type="PANTHER" id="PTHR33406:SF13">
    <property type="entry name" value="MEMBRANE PROTEIN YDFJ"/>
    <property type="match status" value="1"/>
</dbReference>
<evidence type="ECO:0000256" key="6">
    <source>
        <dbReference type="SAM" id="Phobius"/>
    </source>
</evidence>
<dbReference type="RefSeq" id="WP_074732831.1">
    <property type="nucleotide sequence ID" value="NZ_FNYK01000091.1"/>
</dbReference>
<feature type="transmembrane region" description="Helical" evidence="6">
    <location>
        <begin position="224"/>
        <end position="246"/>
    </location>
</feature>
<feature type="transmembrane region" description="Helical" evidence="6">
    <location>
        <begin position="307"/>
        <end position="330"/>
    </location>
</feature>
<keyword evidence="9" id="KW-1185">Reference proteome</keyword>
<evidence type="ECO:0000313" key="9">
    <source>
        <dbReference type="Proteomes" id="UP000183028"/>
    </source>
</evidence>
<dbReference type="PANTHER" id="PTHR33406">
    <property type="entry name" value="MEMBRANE PROTEIN MJ1562-RELATED"/>
    <property type="match status" value="1"/>
</dbReference>
<dbReference type="SUPFAM" id="SSF82866">
    <property type="entry name" value="Multidrug efflux transporter AcrB transmembrane domain"/>
    <property type="match status" value="2"/>
</dbReference>
<accession>A0A1H6XSN6</accession>
<dbReference type="eggNOG" id="COG1033">
    <property type="taxonomic scope" value="Bacteria"/>
</dbReference>
<feature type="transmembrane region" description="Helical" evidence="6">
    <location>
        <begin position="520"/>
        <end position="537"/>
    </location>
</feature>
<evidence type="ECO:0000256" key="2">
    <source>
        <dbReference type="ARBA" id="ARBA00022475"/>
    </source>
</evidence>
<dbReference type="InterPro" id="IPR004869">
    <property type="entry name" value="MMPL_dom"/>
</dbReference>
<keyword evidence="4 6" id="KW-1133">Transmembrane helix</keyword>
<dbReference type="Proteomes" id="UP000183028">
    <property type="component" value="Unassembled WGS sequence"/>
</dbReference>
<evidence type="ECO:0000259" key="7">
    <source>
        <dbReference type="Pfam" id="PF03176"/>
    </source>
</evidence>
<sequence>MKRFCHAVTKGRWVIIVVSLLLLIPSVFGYFNTKINYDLITYLPKDVETMKGEDILTDDFKQGAFSVVITENMNAKQILQLEKEIKKVDSVNRVGSVYDIIGYSIPIEMLPDNVASKVKKDDSNLIVVTFKNSTSDDKTLEAVQKIRDLKKNIKVSGMSATTLDTAQMAQSEVIAYVIIAVILCMIVLQIALDSFFVPVLLLGNIGVAILFNMGSNYFLGQISYITQAIAAVLQLGVTTDFSIFLYHKYEYWKTQKEDKKEAMEEAIAETMISVIGSSTTTIAGFLALCTMSLKLGADIGIVMAKGVVFGVITVVTLFPSLVLVCDPIIVKTSHKNILPNFKGVKNFVMKYYKIIFVVFLVCMVPAYYGQSRTQSYYNLTAGLPKRLPGVQANDELKNKFDIVSPYFILVDSDMRPSKTNKMVKEIEKVKGIDTTMSYAKLSSAGISEDVLSDDLRDMIDDGKHQIILISSKYGVATDELNSQIKTVNKIAKSYDKKAIVAGEGPLMRDMVSIADVDFKNVNTASIIAVFVILALVLKSISLPVILVIAIEFAIFCNTAVPFYMGDQIPFVAGIVIGTIQLGATIDYAVLMSTKYLEVRKSGEDKFQSVRTAMTASVSSIFVSALCFFAATIGVGFYSDMDMISAICIMLSRGALISMVTVIFVVPALLLLFDKIIIHTSFGFKGLKEAK</sequence>
<protein>
    <recommendedName>
        <fullName evidence="7">Membrane transport protein MMPL domain-containing protein</fullName>
    </recommendedName>
</protein>
<comment type="subcellular location">
    <subcellularLocation>
        <location evidence="1">Cell membrane</location>
        <topology evidence="1">Multi-pass membrane protein</topology>
    </subcellularLocation>
</comment>
<feature type="transmembrane region" description="Helical" evidence="6">
    <location>
        <begin position="611"/>
        <end position="637"/>
    </location>
</feature>
<dbReference type="Gene3D" id="1.20.1640.10">
    <property type="entry name" value="Multidrug efflux transporter AcrB transmembrane domain"/>
    <property type="match status" value="2"/>
</dbReference>
<feature type="transmembrane region" description="Helical" evidence="6">
    <location>
        <begin position="643"/>
        <end position="672"/>
    </location>
</feature>
<name>A0A1H6XSN6_9FIRM</name>
<keyword evidence="5 6" id="KW-0472">Membrane</keyword>
<dbReference type="OrthoDB" id="9782006at2"/>
<feature type="transmembrane region" description="Helical" evidence="6">
    <location>
        <begin position="173"/>
        <end position="192"/>
    </location>
</feature>
<dbReference type="GO" id="GO:0005886">
    <property type="term" value="C:plasma membrane"/>
    <property type="evidence" value="ECO:0007669"/>
    <property type="project" value="UniProtKB-SubCell"/>
</dbReference>
<dbReference type="EMBL" id="FNYK01000091">
    <property type="protein sequence ID" value="SEJ27880.1"/>
    <property type="molecule type" value="Genomic_DNA"/>
</dbReference>
<feature type="domain" description="Membrane transport protein MMPL" evidence="7">
    <location>
        <begin position="42"/>
        <end position="324"/>
    </location>
</feature>